<evidence type="ECO:0000256" key="3">
    <source>
        <dbReference type="ARBA" id="ARBA00022989"/>
    </source>
</evidence>
<evidence type="ECO:0000256" key="4">
    <source>
        <dbReference type="ARBA" id="ARBA00023136"/>
    </source>
</evidence>
<evidence type="ECO:0000313" key="6">
    <source>
        <dbReference type="EMBL" id="MET7013874.1"/>
    </source>
</evidence>
<dbReference type="NCBIfam" id="TIGR03061">
    <property type="entry name" value="pip_yhgE_Nterm"/>
    <property type="match status" value="1"/>
</dbReference>
<feature type="transmembrane region" description="Helical" evidence="5">
    <location>
        <begin position="494"/>
        <end position="518"/>
    </location>
</feature>
<feature type="transmembrane region" description="Helical" evidence="5">
    <location>
        <begin position="607"/>
        <end position="632"/>
    </location>
</feature>
<comment type="caution">
    <text evidence="6">The sequence shown here is derived from an EMBL/GenBank/DDBJ whole genome shotgun (WGS) entry which is preliminary data.</text>
</comment>
<dbReference type="PANTHER" id="PTHR43077:SF10">
    <property type="entry name" value="TRANSPORT PERMEASE PROTEIN"/>
    <property type="match status" value="1"/>
</dbReference>
<evidence type="ECO:0000313" key="7">
    <source>
        <dbReference type="Proteomes" id="UP001549691"/>
    </source>
</evidence>
<reference evidence="6 7" key="1">
    <citation type="submission" date="2024-07" db="EMBL/GenBank/DDBJ databases">
        <title>Uliginosibacterium flavum JJ3220;KACC:17644.</title>
        <authorList>
            <person name="Kim M.K."/>
        </authorList>
    </citation>
    <scope>NUCLEOTIDE SEQUENCE [LARGE SCALE GENOMIC DNA]</scope>
    <source>
        <strain evidence="6 7">KACC:17644</strain>
    </source>
</reference>
<keyword evidence="3 5" id="KW-1133">Transmembrane helix</keyword>
<dbReference type="InterPro" id="IPR017501">
    <property type="entry name" value="Phage_infect_YhgE_C"/>
</dbReference>
<dbReference type="Proteomes" id="UP001549691">
    <property type="component" value="Unassembled WGS sequence"/>
</dbReference>
<proteinExistence type="predicted"/>
<dbReference type="PANTHER" id="PTHR43077">
    <property type="entry name" value="TRANSPORT PERMEASE YVFS-RELATED"/>
    <property type="match status" value="1"/>
</dbReference>
<dbReference type="Gene3D" id="3.40.1710.10">
    <property type="entry name" value="abc type-2 transporter like domain"/>
    <property type="match status" value="1"/>
</dbReference>
<sequence>MSLLKLPSQIFIIARIEGQFFARYPKLFLAAAAVILIPALYAVIYLSSVWDPAARTGALAVALVNQDQGMTYQGQVFNVGQEVISKLKTGGRFGFMDYSDEQAARLHVRQGKLAFALIIPRDFSANAIPGMHAGAGKPLVFTSEGNNFESAAIARHFAESLGHQINESLNERRWALVLDGTASAQNRVQRLHEGLSQLSQGAKQLKKGAKQTAAGAHAVADGNERLNAGVGQLTVGMKQLGAGLKTMEARLPPRTDLIRLQSGAEALAAGHGELTQGMVDLQNGSNRLNTGMTSLREEARGSIFIPAAAVDGVEQLADGMFQIDSGLTAASNAQQKLSEGASLLSTGVGSLTNGMLALDTGLQTAAGKLPEEALLDDLATGASGLASGASHLSSATQQLASGSQKLVSGIEQLAAALPARIEKLDGSPRGLANSVEPELEMAAAVANSGSGFAPNMIPGALWLGAGIAAFLLHVRVLPHEAKSFSRPAQLLGKIFFPALVVLLQAALIFVTVLFILKIHVIHPAAFALSLGVASLTFMLIVFALTRAFGDAGKGLAMILLAVQLSSSGGIVPIELSGGLFMGISPWLPLTWVVRALKASMFGAYEGAWAFPLLMVGVAAMAAIVMGCTVGRWRFVHPEASRPAVDF</sequence>
<comment type="subcellular location">
    <subcellularLocation>
        <location evidence="1">Membrane</location>
        <topology evidence="1">Multi-pass membrane protein</topology>
    </subcellularLocation>
</comment>
<feature type="transmembrane region" description="Helical" evidence="5">
    <location>
        <begin position="27"/>
        <end position="46"/>
    </location>
</feature>
<organism evidence="6 7">
    <name type="scientific">Uliginosibacterium flavum</name>
    <dbReference type="NCBI Taxonomy" id="1396831"/>
    <lineage>
        <taxon>Bacteria</taxon>
        <taxon>Pseudomonadati</taxon>
        <taxon>Pseudomonadota</taxon>
        <taxon>Betaproteobacteria</taxon>
        <taxon>Rhodocyclales</taxon>
        <taxon>Zoogloeaceae</taxon>
        <taxon>Uliginosibacterium</taxon>
    </lineage>
</organism>
<protein>
    <submittedName>
        <fullName evidence="6">YhgE/Pip domain-containing protein</fullName>
    </submittedName>
</protein>
<evidence type="ECO:0000256" key="1">
    <source>
        <dbReference type="ARBA" id="ARBA00004141"/>
    </source>
</evidence>
<name>A0ABV2TIY1_9RHOO</name>
<dbReference type="EMBL" id="JBEWZI010000005">
    <property type="protein sequence ID" value="MET7013874.1"/>
    <property type="molecule type" value="Genomic_DNA"/>
</dbReference>
<dbReference type="NCBIfam" id="TIGR03062">
    <property type="entry name" value="pip_yhgE_Cterm"/>
    <property type="match status" value="1"/>
</dbReference>
<feature type="transmembrane region" description="Helical" evidence="5">
    <location>
        <begin position="524"/>
        <end position="544"/>
    </location>
</feature>
<dbReference type="InterPro" id="IPR023908">
    <property type="entry name" value="xxxLxxG_rpt"/>
</dbReference>
<gene>
    <name evidence="6" type="ORF">ABXR19_06715</name>
</gene>
<dbReference type="InterPro" id="IPR017500">
    <property type="entry name" value="Phage_infect_YhgE_N"/>
</dbReference>
<accession>A0ABV2TIY1</accession>
<evidence type="ECO:0000256" key="5">
    <source>
        <dbReference type="SAM" id="Phobius"/>
    </source>
</evidence>
<feature type="transmembrane region" description="Helical" evidence="5">
    <location>
        <begin position="456"/>
        <end position="474"/>
    </location>
</feature>
<keyword evidence="4 5" id="KW-0472">Membrane</keyword>
<dbReference type="NCBIfam" id="TIGR03057">
    <property type="entry name" value="xxxLxxG_by_4"/>
    <property type="match status" value="1"/>
</dbReference>
<keyword evidence="7" id="KW-1185">Reference proteome</keyword>
<dbReference type="InterPro" id="IPR051328">
    <property type="entry name" value="T7SS_ABC-Transporter"/>
</dbReference>
<evidence type="ECO:0000256" key="2">
    <source>
        <dbReference type="ARBA" id="ARBA00022692"/>
    </source>
</evidence>
<keyword evidence="2 5" id="KW-0812">Transmembrane</keyword>
<dbReference type="RefSeq" id="WP_354600336.1">
    <property type="nucleotide sequence ID" value="NZ_JBEWZI010000005.1"/>
</dbReference>